<dbReference type="Pfam" id="PF19580">
    <property type="entry name" value="Exo_endo_phos_3"/>
    <property type="match status" value="1"/>
</dbReference>
<dbReference type="InterPro" id="IPR005135">
    <property type="entry name" value="Endo/exonuclease/phosphatase"/>
</dbReference>
<keyword evidence="1" id="KW-0732">Signal</keyword>
<feature type="signal peptide" evidence="1">
    <location>
        <begin position="1"/>
        <end position="19"/>
    </location>
</feature>
<dbReference type="GO" id="GO:0004519">
    <property type="term" value="F:endonuclease activity"/>
    <property type="evidence" value="ECO:0007669"/>
    <property type="project" value="UniProtKB-KW"/>
</dbReference>
<gene>
    <name evidence="3" type="ORF">AABB31_01355</name>
</gene>
<keyword evidence="4" id="KW-1185">Reference proteome</keyword>
<dbReference type="Proteomes" id="UP001470809">
    <property type="component" value="Plasmid pSS1-5"/>
</dbReference>
<feature type="domain" description="Endonuclease/exonuclease/phosphatase" evidence="2">
    <location>
        <begin position="81"/>
        <end position="361"/>
    </location>
</feature>
<dbReference type="AlphaFoldDB" id="A0AAN0M641"/>
<dbReference type="EMBL" id="CP151764">
    <property type="protein sequence ID" value="WZU65781.1"/>
    <property type="molecule type" value="Genomic_DNA"/>
</dbReference>
<dbReference type="SUPFAM" id="SSF56219">
    <property type="entry name" value="DNase I-like"/>
    <property type="match status" value="1"/>
</dbReference>
<feature type="chain" id="PRO_5042940291" evidence="1">
    <location>
        <begin position="20"/>
        <end position="366"/>
    </location>
</feature>
<evidence type="ECO:0000313" key="4">
    <source>
        <dbReference type="Proteomes" id="UP001470809"/>
    </source>
</evidence>
<evidence type="ECO:0000313" key="3">
    <source>
        <dbReference type="EMBL" id="WZU65781.1"/>
    </source>
</evidence>
<name>A0AAN0M641_9RHOB</name>
<dbReference type="KEGG" id="yrh:AABB31_01355"/>
<dbReference type="Gene3D" id="3.60.10.10">
    <property type="entry name" value="Endonuclease/exonuclease/phosphatase"/>
    <property type="match status" value="1"/>
</dbReference>
<reference evidence="4" key="1">
    <citation type="submission" date="2024-04" db="EMBL/GenBank/DDBJ databases">
        <title>Phylogenomic analyses of a clade within the roseobacter group suggest taxonomic reassignments of species of the genera Aestuariivita, Citreicella, Loktanella, Nautella, Pelagibaca, Ruegeria, Thalassobius, Thiobacimonas and Tropicibacter, and the proposal o.</title>
        <authorList>
            <person name="Jeon C.O."/>
        </authorList>
    </citation>
    <scope>NUCLEOTIDE SEQUENCE [LARGE SCALE GENOMIC DNA]</scope>
    <source>
        <strain evidence="4">SS1-5</strain>
        <plasmid evidence="4">pSS1-5</plasmid>
    </source>
</reference>
<organism evidence="3 4">
    <name type="scientific">Yoonia rhodophyticola</name>
    <dbReference type="NCBI Taxonomy" id="3137370"/>
    <lineage>
        <taxon>Bacteria</taxon>
        <taxon>Pseudomonadati</taxon>
        <taxon>Pseudomonadota</taxon>
        <taxon>Alphaproteobacteria</taxon>
        <taxon>Rhodobacterales</taxon>
        <taxon>Paracoccaceae</taxon>
        <taxon>Yoonia</taxon>
    </lineage>
</organism>
<keyword evidence="3" id="KW-0255">Endonuclease</keyword>
<keyword evidence="3" id="KW-0540">Nuclease</keyword>
<reference evidence="3 4" key="2">
    <citation type="submission" date="2024-08" db="EMBL/GenBank/DDBJ databases">
        <title>Phylogenomic analyses of a clade within the roseobacter group suggest taxonomic reassignments of species of the genera Aestuariivita, Citreicella, Loktanella, Nautella, Pelagibaca, Ruegeria, Thalassobius, Thiobacimonas and Tropicibacter, and the proposal o.</title>
        <authorList>
            <person name="Jeon C.O."/>
        </authorList>
    </citation>
    <scope>NUCLEOTIDE SEQUENCE [LARGE SCALE GENOMIC DNA]</scope>
    <source>
        <strain evidence="3 4">SS1-5</strain>
        <plasmid evidence="3 4">pSS1-5</plasmid>
    </source>
</reference>
<dbReference type="RefSeq" id="WP_342075114.1">
    <property type="nucleotide sequence ID" value="NZ_CP151764.2"/>
</dbReference>
<geneLocation type="plasmid" evidence="3 4">
    <name>pSS1-5</name>
</geneLocation>
<sequence>MRIATCLIALLSISAPASADVLTIVSFNVENLFDTENDPGNPRDDTYLPLTVKQVNQAAHDAECEVHNGPSGFYSDQCKTLDWSDAVYSQKLDRLGETILAMGALPEVIIVPETENARVLEDLVSQTLPGSGYRVVQLDTSDEPESRGIDVGLLTTLPAAGAPTAHVIDFDRDEETCGKTRDILQVPLELPDGETLHVFGVHFPSGGNPYRCRIRAMNNLNTLVAGLPVGSLSIAAGDFNVNCNEGPTDSFSRLLRIGNWYASPLVRSGCEAPGSSKFVDRFVNNWNTWSFLDMILVSSTLSPSQPSDKNWFADLGSFSSMVVTSEQIMVDEDNRGFIEPRRFDPTTGRGVSDHFPVVMRLISRRD</sequence>
<protein>
    <submittedName>
        <fullName evidence="3">Endonuclease/exonuclease/phosphatase family protein</fullName>
    </submittedName>
</protein>
<evidence type="ECO:0000259" key="2">
    <source>
        <dbReference type="Pfam" id="PF19580"/>
    </source>
</evidence>
<keyword evidence="3" id="KW-0614">Plasmid</keyword>
<proteinExistence type="predicted"/>
<dbReference type="InterPro" id="IPR036691">
    <property type="entry name" value="Endo/exonu/phosph_ase_sf"/>
</dbReference>
<evidence type="ECO:0000256" key="1">
    <source>
        <dbReference type="SAM" id="SignalP"/>
    </source>
</evidence>
<accession>A0AAN0M641</accession>
<keyword evidence="3" id="KW-0378">Hydrolase</keyword>